<evidence type="ECO:0000313" key="2">
    <source>
        <dbReference type="Proteomes" id="UP000036458"/>
    </source>
</evidence>
<gene>
    <name evidence="1" type="ORF">TH63_02435</name>
</gene>
<proteinExistence type="predicted"/>
<evidence type="ECO:0008006" key="3">
    <source>
        <dbReference type="Google" id="ProtNLM"/>
    </source>
</evidence>
<dbReference type="Proteomes" id="UP000036458">
    <property type="component" value="Chromosome"/>
</dbReference>
<keyword evidence="2" id="KW-1185">Reference proteome</keyword>
<reference evidence="1 2" key="1">
    <citation type="submission" date="2015-01" db="EMBL/GenBank/DDBJ databases">
        <title>Rufibacter sp./DG31D/ whole genome sequencing.</title>
        <authorList>
            <person name="Kim M.K."/>
            <person name="Srinivasan S."/>
            <person name="Lee J.-J."/>
        </authorList>
    </citation>
    <scope>NUCLEOTIDE SEQUENCE [LARGE SCALE GENOMIC DNA]</scope>
    <source>
        <strain evidence="1 2">DG31D</strain>
    </source>
</reference>
<protein>
    <recommendedName>
        <fullName evidence="3">Outer membrane protein beta-barrel domain-containing protein</fullName>
    </recommendedName>
</protein>
<sequence length="195" mass="21510">MTFGWAQLPETPKQETLLTGEVSHSYYFAPLLQLTHWQDRSGLMMGGKAAWMMNQKVGLGLAGYGLMSRNGIGEIEQSNNAFLQAGYGGVLLEYIPNPDRLVHFSFPLVVGMGGAAYTNNAMGRNNTGSYSYEVYDTDTFFILEPGLQAELNLARFMRLGLGFSYRFAKGVNLPVSTDKDMSAPSFSLIVKFGKF</sequence>
<evidence type="ECO:0000313" key="1">
    <source>
        <dbReference type="EMBL" id="AKQ44738.1"/>
    </source>
</evidence>
<dbReference type="AlphaFoldDB" id="A0A0H4VHF8"/>
<dbReference type="EMBL" id="CP010777">
    <property type="protein sequence ID" value="AKQ44738.1"/>
    <property type="molecule type" value="Genomic_DNA"/>
</dbReference>
<accession>A0A0H4VHF8</accession>
<organism evidence="1 2">
    <name type="scientific">Rufibacter radiotolerans</name>
    <dbReference type="NCBI Taxonomy" id="1379910"/>
    <lineage>
        <taxon>Bacteria</taxon>
        <taxon>Pseudomonadati</taxon>
        <taxon>Bacteroidota</taxon>
        <taxon>Cytophagia</taxon>
        <taxon>Cytophagales</taxon>
        <taxon>Hymenobacteraceae</taxon>
        <taxon>Rufibacter</taxon>
    </lineage>
</organism>
<dbReference type="PATRIC" id="fig|1379910.4.peg.522"/>
<name>A0A0H4VHF8_9BACT</name>
<dbReference type="STRING" id="1379910.TH63_02435"/>
<dbReference type="KEGG" id="ruf:TH63_02435"/>